<dbReference type="EC" id="2.7.1.24" evidence="3"/>
<keyword evidence="3" id="KW-0418">Kinase</keyword>
<evidence type="ECO:0000256" key="2">
    <source>
        <dbReference type="ARBA" id="ARBA00022840"/>
    </source>
</evidence>
<dbReference type="PANTHER" id="PTHR10695:SF46">
    <property type="entry name" value="BIFUNCTIONAL COENZYME A SYNTHASE-RELATED"/>
    <property type="match status" value="1"/>
</dbReference>
<organism evidence="3">
    <name type="scientific">bioreactor metagenome</name>
    <dbReference type="NCBI Taxonomy" id="1076179"/>
    <lineage>
        <taxon>unclassified sequences</taxon>
        <taxon>metagenomes</taxon>
        <taxon>ecological metagenomes</taxon>
    </lineage>
</organism>
<dbReference type="InterPro" id="IPR027417">
    <property type="entry name" value="P-loop_NTPase"/>
</dbReference>
<dbReference type="CDD" id="cd02022">
    <property type="entry name" value="DPCK"/>
    <property type="match status" value="1"/>
</dbReference>
<gene>
    <name evidence="3" type="primary">coaE_8</name>
    <name evidence="3" type="ORF">SDC9_25433</name>
</gene>
<reference evidence="3" key="1">
    <citation type="submission" date="2019-08" db="EMBL/GenBank/DDBJ databases">
        <authorList>
            <person name="Kucharzyk K."/>
            <person name="Murdoch R.W."/>
            <person name="Higgins S."/>
            <person name="Loffler F."/>
        </authorList>
    </citation>
    <scope>NUCLEOTIDE SEQUENCE</scope>
</reference>
<accession>A0A644UL21</accession>
<dbReference type="Gene3D" id="3.40.50.300">
    <property type="entry name" value="P-loop containing nucleotide triphosphate hydrolases"/>
    <property type="match status" value="1"/>
</dbReference>
<keyword evidence="1" id="KW-0547">Nucleotide-binding</keyword>
<evidence type="ECO:0000313" key="3">
    <source>
        <dbReference type="EMBL" id="MPL79549.1"/>
    </source>
</evidence>
<keyword evidence="2" id="KW-0067">ATP-binding</keyword>
<dbReference type="PROSITE" id="PS51219">
    <property type="entry name" value="DPCK"/>
    <property type="match status" value="1"/>
</dbReference>
<dbReference type="GO" id="GO:0004140">
    <property type="term" value="F:dephospho-CoA kinase activity"/>
    <property type="evidence" value="ECO:0007669"/>
    <property type="project" value="UniProtKB-EC"/>
</dbReference>
<dbReference type="InterPro" id="IPR001977">
    <property type="entry name" value="Depp_CoAkinase"/>
</dbReference>
<dbReference type="GO" id="GO:0015937">
    <property type="term" value="P:coenzyme A biosynthetic process"/>
    <property type="evidence" value="ECO:0007669"/>
    <property type="project" value="InterPro"/>
</dbReference>
<comment type="caution">
    <text evidence="3">The sequence shown here is derived from an EMBL/GenBank/DDBJ whole genome shotgun (WGS) entry which is preliminary data.</text>
</comment>
<proteinExistence type="inferred from homology"/>
<name>A0A644UL21_9ZZZZ</name>
<dbReference type="HAMAP" id="MF_00376">
    <property type="entry name" value="Dephospho_CoA_kinase"/>
    <property type="match status" value="1"/>
</dbReference>
<protein>
    <submittedName>
        <fullName evidence="3">Dephospho-CoA kinase</fullName>
        <ecNumber evidence="3">2.7.1.24</ecNumber>
    </submittedName>
</protein>
<sequence>MKNIALTGTIGSGKTLICSVFERLGVPVFVADKEAIRLYKDPRFLNEIASEFGNEVLENGLLNKKALANIVFTDNKKLDKLNSMVHPRVLEMYNLWQKKQKATYTIMESAIVFEIGWDKKFDKIISVDSPKNISIERAMKRDNLSFKEIEERMNNQLANEYKSKRADYIIHHDNKTMLLPQILEINNQLITKK</sequence>
<evidence type="ECO:0000256" key="1">
    <source>
        <dbReference type="ARBA" id="ARBA00022741"/>
    </source>
</evidence>
<dbReference type="SUPFAM" id="SSF52540">
    <property type="entry name" value="P-loop containing nucleoside triphosphate hydrolases"/>
    <property type="match status" value="1"/>
</dbReference>
<dbReference type="EMBL" id="VSSQ01000128">
    <property type="protein sequence ID" value="MPL79549.1"/>
    <property type="molecule type" value="Genomic_DNA"/>
</dbReference>
<dbReference type="Pfam" id="PF01121">
    <property type="entry name" value="CoaE"/>
    <property type="match status" value="1"/>
</dbReference>
<dbReference type="NCBIfam" id="TIGR00152">
    <property type="entry name" value="dephospho-CoA kinase"/>
    <property type="match status" value="1"/>
</dbReference>
<dbReference type="PANTHER" id="PTHR10695">
    <property type="entry name" value="DEPHOSPHO-COA KINASE-RELATED"/>
    <property type="match status" value="1"/>
</dbReference>
<keyword evidence="3" id="KW-0808">Transferase</keyword>
<dbReference type="GO" id="GO:0005524">
    <property type="term" value="F:ATP binding"/>
    <property type="evidence" value="ECO:0007669"/>
    <property type="project" value="UniProtKB-KW"/>
</dbReference>
<dbReference type="AlphaFoldDB" id="A0A644UL21"/>